<feature type="compositionally biased region" description="Basic residues" evidence="1">
    <location>
        <begin position="138"/>
        <end position="152"/>
    </location>
</feature>
<accession>D0NF46</accession>
<dbReference type="OrthoDB" id="127649at2759"/>
<evidence type="ECO:0000313" key="3">
    <source>
        <dbReference type="Proteomes" id="UP000006643"/>
    </source>
</evidence>
<name>D0NF46_PHYIT</name>
<dbReference type="HOGENOM" id="CLU_1725886_0_0_1"/>
<reference evidence="3" key="1">
    <citation type="journal article" date="2009" name="Nature">
        <title>Genome sequence and analysis of the Irish potato famine pathogen Phytophthora infestans.</title>
        <authorList>
            <consortium name="The Broad Institute Genome Sequencing Platform"/>
            <person name="Haas B.J."/>
            <person name="Kamoun S."/>
            <person name="Zody M.C."/>
            <person name="Jiang R.H."/>
            <person name="Handsaker R.E."/>
            <person name="Cano L.M."/>
            <person name="Grabherr M."/>
            <person name="Kodira C.D."/>
            <person name="Raffaele S."/>
            <person name="Torto-Alalibo T."/>
            <person name="Bozkurt T.O."/>
            <person name="Ah-Fong A.M."/>
            <person name="Alvarado L."/>
            <person name="Anderson V.L."/>
            <person name="Armstrong M.R."/>
            <person name="Avrova A."/>
            <person name="Baxter L."/>
            <person name="Beynon J."/>
            <person name="Boevink P.C."/>
            <person name="Bollmann S.R."/>
            <person name="Bos J.I."/>
            <person name="Bulone V."/>
            <person name="Cai G."/>
            <person name="Cakir C."/>
            <person name="Carrington J.C."/>
            <person name="Chawner M."/>
            <person name="Conti L."/>
            <person name="Costanzo S."/>
            <person name="Ewan R."/>
            <person name="Fahlgren N."/>
            <person name="Fischbach M.A."/>
            <person name="Fugelstad J."/>
            <person name="Gilroy E.M."/>
            <person name="Gnerre S."/>
            <person name="Green P.J."/>
            <person name="Grenville-Briggs L.J."/>
            <person name="Griffith J."/>
            <person name="Grunwald N.J."/>
            <person name="Horn K."/>
            <person name="Horner N.R."/>
            <person name="Hu C.H."/>
            <person name="Huitema E."/>
            <person name="Jeong D.H."/>
            <person name="Jones A.M."/>
            <person name="Jones J.D."/>
            <person name="Jones R.W."/>
            <person name="Karlsson E.K."/>
            <person name="Kunjeti S.G."/>
            <person name="Lamour K."/>
            <person name="Liu Z."/>
            <person name="Ma L."/>
            <person name="Maclean D."/>
            <person name="Chibucos M.C."/>
            <person name="McDonald H."/>
            <person name="McWalters J."/>
            <person name="Meijer H.J."/>
            <person name="Morgan W."/>
            <person name="Morris P.F."/>
            <person name="Munro C.A."/>
            <person name="O'Neill K."/>
            <person name="Ospina-Giraldo M."/>
            <person name="Pinzon A."/>
            <person name="Pritchard L."/>
            <person name="Ramsahoye B."/>
            <person name="Ren Q."/>
            <person name="Restrepo S."/>
            <person name="Roy S."/>
            <person name="Sadanandom A."/>
            <person name="Savidor A."/>
            <person name="Schornack S."/>
            <person name="Schwartz D.C."/>
            <person name="Schumann U.D."/>
            <person name="Schwessinger B."/>
            <person name="Seyer L."/>
            <person name="Sharpe T."/>
            <person name="Silvar C."/>
            <person name="Song J."/>
            <person name="Studholme D.J."/>
            <person name="Sykes S."/>
            <person name="Thines M."/>
            <person name="van de Vondervoort P.J."/>
            <person name="Phuntumart V."/>
            <person name="Wawra S."/>
            <person name="Weide R."/>
            <person name="Win J."/>
            <person name="Young C."/>
            <person name="Zhou S."/>
            <person name="Fry W."/>
            <person name="Meyers B.C."/>
            <person name="van West P."/>
            <person name="Ristaino J."/>
            <person name="Govers F."/>
            <person name="Birch P.R."/>
            <person name="Whisson S.C."/>
            <person name="Judelson H.S."/>
            <person name="Nusbaum C."/>
        </authorList>
    </citation>
    <scope>NUCLEOTIDE SEQUENCE [LARGE SCALE GENOMIC DNA]</scope>
    <source>
        <strain evidence="3">T30-4</strain>
    </source>
</reference>
<gene>
    <name evidence="2" type="ORF">PITG_10353</name>
</gene>
<dbReference type="VEuPathDB" id="FungiDB:PITG_10353"/>
<dbReference type="InParanoid" id="D0NF46"/>
<dbReference type="EMBL" id="DS028135">
    <property type="protein sequence ID" value="EEY56835.1"/>
    <property type="molecule type" value="Genomic_DNA"/>
</dbReference>
<protein>
    <submittedName>
        <fullName evidence="2">Uncharacterized protein</fullName>
    </submittedName>
</protein>
<evidence type="ECO:0000256" key="1">
    <source>
        <dbReference type="SAM" id="MobiDB-lite"/>
    </source>
</evidence>
<feature type="compositionally biased region" description="Low complexity" evidence="1">
    <location>
        <begin position="87"/>
        <end position="99"/>
    </location>
</feature>
<keyword evidence="3" id="KW-1185">Reference proteome</keyword>
<dbReference type="Proteomes" id="UP000006643">
    <property type="component" value="Unassembled WGS sequence"/>
</dbReference>
<sequence>MFSTWDLVRPRFWYPMSSLEQSMMDLEHMSNLMSRSRFPFDMGNEMLAAPSNVDDDELFRDLPVLLREQRPRRGAAWTPTTRVSTKPSARSARPTSSRRCGSKRRSGRRRRRRSRINSASNSCNQDNRPRRCSSSLLSRRRKRRKRRWSNKW</sequence>
<proteinExistence type="predicted"/>
<dbReference type="AlphaFoldDB" id="D0NF46"/>
<evidence type="ECO:0000313" key="2">
    <source>
        <dbReference type="EMBL" id="EEY56835.1"/>
    </source>
</evidence>
<dbReference type="RefSeq" id="XP_002902163.1">
    <property type="nucleotide sequence ID" value="XM_002902117.1"/>
</dbReference>
<feature type="compositionally biased region" description="Basic residues" evidence="1">
    <location>
        <begin position="100"/>
        <end position="115"/>
    </location>
</feature>
<organism evidence="2 3">
    <name type="scientific">Phytophthora infestans (strain T30-4)</name>
    <name type="common">Potato late blight agent</name>
    <dbReference type="NCBI Taxonomy" id="403677"/>
    <lineage>
        <taxon>Eukaryota</taxon>
        <taxon>Sar</taxon>
        <taxon>Stramenopiles</taxon>
        <taxon>Oomycota</taxon>
        <taxon>Peronosporomycetes</taxon>
        <taxon>Peronosporales</taxon>
        <taxon>Peronosporaceae</taxon>
        <taxon>Phytophthora</taxon>
    </lineage>
</organism>
<feature type="region of interest" description="Disordered" evidence="1">
    <location>
        <begin position="70"/>
        <end position="152"/>
    </location>
</feature>
<dbReference type="KEGG" id="pif:PITG_10353"/>
<dbReference type="GeneID" id="9474060"/>